<keyword evidence="1" id="KW-0732">Signal</keyword>
<dbReference type="GO" id="GO:0030655">
    <property type="term" value="P:beta-lactam antibiotic catabolic process"/>
    <property type="evidence" value="ECO:0007669"/>
    <property type="project" value="InterPro"/>
</dbReference>
<evidence type="ECO:0000313" key="5">
    <source>
        <dbReference type="EMBL" id="PCS08184.1"/>
    </source>
</evidence>
<keyword evidence="6" id="KW-1185">Reference proteome</keyword>
<dbReference type="Proteomes" id="UP000242246">
    <property type="component" value="Unassembled WGS sequence"/>
</dbReference>
<proteinExistence type="predicted"/>
<keyword evidence="2" id="KW-0812">Transmembrane</keyword>
<dbReference type="STRING" id="1348632.GCA_001591745_00213"/>
<dbReference type="Gene3D" id="3.40.710.10">
    <property type="entry name" value="DD-peptidase/beta-lactamase superfamily"/>
    <property type="match status" value="1"/>
</dbReference>
<dbReference type="GO" id="GO:0008800">
    <property type="term" value="F:beta-lactamase activity"/>
    <property type="evidence" value="ECO:0007669"/>
    <property type="project" value="InterPro"/>
</dbReference>
<dbReference type="InterPro" id="IPR038200">
    <property type="entry name" value="GW_dom_sf"/>
</dbReference>
<feature type="domain" description="Beta-lactamase class A catalytic" evidence="3">
    <location>
        <begin position="215"/>
        <end position="417"/>
    </location>
</feature>
<dbReference type="InterPro" id="IPR000871">
    <property type="entry name" value="Beta-lactam_class-A"/>
</dbReference>
<dbReference type="Gene3D" id="2.30.30.170">
    <property type="match status" value="1"/>
</dbReference>
<dbReference type="Pfam" id="PF13354">
    <property type="entry name" value="Beta-lactamase2"/>
    <property type="match status" value="1"/>
</dbReference>
<dbReference type="SUPFAM" id="SSF82057">
    <property type="entry name" value="Prokaryotic SH3-related domain"/>
    <property type="match status" value="1"/>
</dbReference>
<comment type="caution">
    <text evidence="5">The sequence shown here is derived from an EMBL/GenBank/DDBJ whole genome shotgun (WGS) entry which is preliminary data.</text>
</comment>
<reference evidence="5 6" key="1">
    <citation type="submission" date="2014-12" db="EMBL/GenBank/DDBJ databases">
        <title>Draft genome sequences of 10 type strains of Lactococcus.</title>
        <authorList>
            <person name="Sun Z."/>
            <person name="Zhong Z."/>
            <person name="Liu W."/>
            <person name="Zhang W."/>
            <person name="Zhang H."/>
        </authorList>
    </citation>
    <scope>NUCLEOTIDE SEQUENCE [LARGE SCALE GENOMIC DNA]</scope>
    <source>
        <strain evidence="5 6">DSM 20686</strain>
    </source>
</reference>
<keyword evidence="2" id="KW-1133">Transmembrane helix</keyword>
<dbReference type="PANTHER" id="PTHR35333">
    <property type="entry name" value="BETA-LACTAMASE"/>
    <property type="match status" value="1"/>
</dbReference>
<feature type="transmembrane region" description="Helical" evidence="2">
    <location>
        <begin position="12"/>
        <end position="30"/>
    </location>
</feature>
<evidence type="ECO:0000256" key="2">
    <source>
        <dbReference type="SAM" id="Phobius"/>
    </source>
</evidence>
<gene>
    <name evidence="5" type="ORF">RU87_GL000007</name>
</gene>
<dbReference type="InterPro" id="IPR012338">
    <property type="entry name" value="Beta-lactam/transpept-like"/>
</dbReference>
<name>A0A2A5S3Y2_9LACT</name>
<dbReference type="GO" id="GO:0046677">
    <property type="term" value="P:response to antibiotic"/>
    <property type="evidence" value="ECO:0007669"/>
    <property type="project" value="InterPro"/>
</dbReference>
<dbReference type="EMBL" id="JXJX01000001">
    <property type="protein sequence ID" value="PCS08184.1"/>
    <property type="molecule type" value="Genomic_DNA"/>
</dbReference>
<evidence type="ECO:0000259" key="4">
    <source>
        <dbReference type="Pfam" id="PF13457"/>
    </source>
</evidence>
<accession>A0A2A5S3Y2</accession>
<dbReference type="PANTHER" id="PTHR35333:SF3">
    <property type="entry name" value="BETA-LACTAMASE-TYPE TRANSPEPTIDASE FOLD CONTAINING PROTEIN"/>
    <property type="match status" value="1"/>
</dbReference>
<dbReference type="OrthoDB" id="2240388at2"/>
<dbReference type="RefSeq" id="WP_068160066.1">
    <property type="nucleotide sequence ID" value="NZ_JXJX01000001.1"/>
</dbReference>
<feature type="domain" description="GW" evidence="4">
    <location>
        <begin position="138"/>
        <end position="191"/>
    </location>
</feature>
<evidence type="ECO:0000256" key="1">
    <source>
        <dbReference type="ARBA" id="ARBA00022729"/>
    </source>
</evidence>
<sequence length="439" mass="48539">MQDKIKNKINYLTRWLVFGMMILPAVLPFPKMLTVESMTNLGNTKAATQSLSDKTWSTIPKSAVNVKEIQSYTDLGMTIKGPKIPAKTHLKIIGISPKALSLADGSFVANTQTDIISDVVTSMKDSNQTVYLISDTEILKKPFTTFDNESYKKTTKGDRFKASKIAITNWGTYYGVSLDDGKEGWISADQVTTKNPKLDAVQTMLNQKYNRDNLSIYVKDLDSGFTSGVNSSKMMYSASLSKLPILYWTQKKIIEGKISLSDQLSYNVLVNSFTGAFQTEGTGFLPKTADNQSYSLLDLINRTAKNSDNVASNMLAYYETNQFSNDFQSEITTISGQSWNPVEREASSEMVGRVLEALYHEGGVSFDALVGTDFDAQRIPANLPKTVKVAHKIGTADEFNHDAAVIFTDTPYILVIETSNSTGNDVLADISKDVYEVMK</sequence>
<dbReference type="InterPro" id="IPR045155">
    <property type="entry name" value="Beta-lactam_cat"/>
</dbReference>
<dbReference type="InterPro" id="IPR025987">
    <property type="entry name" value="GW_dom"/>
</dbReference>
<keyword evidence="2" id="KW-0472">Membrane</keyword>
<dbReference type="AlphaFoldDB" id="A0A2A5S3Y2"/>
<dbReference type="SUPFAM" id="SSF56601">
    <property type="entry name" value="beta-lactamase/transpeptidase-like"/>
    <property type="match status" value="1"/>
</dbReference>
<protein>
    <submittedName>
        <fullName evidence="5">Beta-lactamase</fullName>
    </submittedName>
</protein>
<evidence type="ECO:0000259" key="3">
    <source>
        <dbReference type="Pfam" id="PF13354"/>
    </source>
</evidence>
<evidence type="ECO:0000313" key="6">
    <source>
        <dbReference type="Proteomes" id="UP000242246"/>
    </source>
</evidence>
<dbReference type="Pfam" id="PF13457">
    <property type="entry name" value="GW"/>
    <property type="match status" value="1"/>
</dbReference>
<organism evidence="5 6">
    <name type="scientific">Pseudolactococcus plantarum</name>
    <dbReference type="NCBI Taxonomy" id="1365"/>
    <lineage>
        <taxon>Bacteria</taxon>
        <taxon>Bacillati</taxon>
        <taxon>Bacillota</taxon>
        <taxon>Bacilli</taxon>
        <taxon>Lactobacillales</taxon>
        <taxon>Streptococcaceae</taxon>
        <taxon>Pseudolactococcus</taxon>
    </lineage>
</organism>